<feature type="compositionally biased region" description="Low complexity" evidence="1">
    <location>
        <begin position="72"/>
        <end position="87"/>
    </location>
</feature>
<organism evidence="2 3">
    <name type="scientific">Abrus precatorius</name>
    <name type="common">Indian licorice</name>
    <name type="synonym">Glycine abrus</name>
    <dbReference type="NCBI Taxonomy" id="3816"/>
    <lineage>
        <taxon>Eukaryota</taxon>
        <taxon>Viridiplantae</taxon>
        <taxon>Streptophyta</taxon>
        <taxon>Embryophyta</taxon>
        <taxon>Tracheophyta</taxon>
        <taxon>Spermatophyta</taxon>
        <taxon>Magnoliopsida</taxon>
        <taxon>eudicotyledons</taxon>
        <taxon>Gunneridae</taxon>
        <taxon>Pentapetalae</taxon>
        <taxon>rosids</taxon>
        <taxon>fabids</taxon>
        <taxon>Fabales</taxon>
        <taxon>Fabaceae</taxon>
        <taxon>Papilionoideae</taxon>
        <taxon>50 kb inversion clade</taxon>
        <taxon>NPAAA clade</taxon>
        <taxon>indigoferoid/millettioid clade</taxon>
        <taxon>Abreae</taxon>
        <taxon>Abrus</taxon>
    </lineage>
</organism>
<evidence type="ECO:0000313" key="3">
    <source>
        <dbReference type="RefSeq" id="XP_027337113.1"/>
    </source>
</evidence>
<dbReference type="SUPFAM" id="SSF57756">
    <property type="entry name" value="Retrovirus zinc finger-like domains"/>
    <property type="match status" value="1"/>
</dbReference>
<name>A0A8B8K270_ABRPR</name>
<dbReference type="RefSeq" id="XP_027337113.1">
    <property type="nucleotide sequence ID" value="XM_027481312.1"/>
</dbReference>
<protein>
    <submittedName>
        <fullName evidence="3">Uncharacterized protein LOC113850768</fullName>
    </submittedName>
</protein>
<sequence length="286" mass="31448">MSEKALIVNVTYLLCGKAEDWWRFAGQILSQEDLPTLVSKSKIFEANSRRKIVDTRGARAVRQERRPLRFSKGLYSGSSHSYSRGTSFQERSSGTGSGSGSSSGTGSFRGPLKCFMCGGPHMVKDCLQPWTTYNNCEKSGHTANVCWAAKRSDSLSTTQRPESRGSTGLSTGPKPSIPGRVFAMSEAEATQLEELIRDKCIIKGRLLDVLFDLGAMHLFVYVDCVNSLNLYMIELSCNVVVTTHTDKPVVTSWVCLGCLIMVHGKEFEVDLICLPLSQLDVILGMD</sequence>
<evidence type="ECO:0000313" key="2">
    <source>
        <dbReference type="Proteomes" id="UP000694853"/>
    </source>
</evidence>
<dbReference type="Pfam" id="PF08284">
    <property type="entry name" value="RVP_2"/>
    <property type="match status" value="1"/>
</dbReference>
<feature type="region of interest" description="Disordered" evidence="1">
    <location>
        <begin position="72"/>
        <end position="106"/>
    </location>
</feature>
<feature type="region of interest" description="Disordered" evidence="1">
    <location>
        <begin position="156"/>
        <end position="176"/>
    </location>
</feature>
<dbReference type="GeneID" id="113850768"/>
<dbReference type="GO" id="GO:0008270">
    <property type="term" value="F:zinc ion binding"/>
    <property type="evidence" value="ECO:0007669"/>
    <property type="project" value="InterPro"/>
</dbReference>
<dbReference type="Proteomes" id="UP000694853">
    <property type="component" value="Unplaced"/>
</dbReference>
<dbReference type="GO" id="GO:0003676">
    <property type="term" value="F:nucleic acid binding"/>
    <property type="evidence" value="ECO:0007669"/>
    <property type="project" value="InterPro"/>
</dbReference>
<dbReference type="InterPro" id="IPR036875">
    <property type="entry name" value="Znf_CCHC_sf"/>
</dbReference>
<dbReference type="InterPro" id="IPR021109">
    <property type="entry name" value="Peptidase_aspartic_dom_sf"/>
</dbReference>
<proteinExistence type="predicted"/>
<reference evidence="2" key="1">
    <citation type="journal article" date="2019" name="Toxins">
        <title>Detection of Abrin-Like and Prepropulchellin-Like Toxin Genes and Transcripts Using Whole Genome Sequencing and Full-Length Transcript Sequencing of Abrus precatorius.</title>
        <authorList>
            <person name="Hovde B.T."/>
            <person name="Daligault H.E."/>
            <person name="Hanschen E.R."/>
            <person name="Kunde Y.A."/>
            <person name="Johnson M.B."/>
            <person name="Starkenburg S.R."/>
            <person name="Johnson S.L."/>
        </authorList>
    </citation>
    <scope>NUCLEOTIDE SEQUENCE [LARGE SCALE GENOMIC DNA]</scope>
</reference>
<evidence type="ECO:0000256" key="1">
    <source>
        <dbReference type="SAM" id="MobiDB-lite"/>
    </source>
</evidence>
<feature type="compositionally biased region" description="Polar residues" evidence="1">
    <location>
        <begin position="156"/>
        <end position="170"/>
    </location>
</feature>
<dbReference type="Gene3D" id="4.10.60.10">
    <property type="entry name" value="Zinc finger, CCHC-type"/>
    <property type="match status" value="1"/>
</dbReference>
<dbReference type="OrthoDB" id="1436782at2759"/>
<dbReference type="AlphaFoldDB" id="A0A8B8K270"/>
<dbReference type="KEGG" id="aprc:113850768"/>
<dbReference type="CDD" id="cd00303">
    <property type="entry name" value="retropepsin_like"/>
    <property type="match status" value="1"/>
</dbReference>
<dbReference type="Gene3D" id="2.40.70.10">
    <property type="entry name" value="Acid Proteases"/>
    <property type="match status" value="1"/>
</dbReference>
<reference evidence="3" key="2">
    <citation type="submission" date="2025-08" db="UniProtKB">
        <authorList>
            <consortium name="RefSeq"/>
        </authorList>
    </citation>
    <scope>IDENTIFICATION</scope>
    <source>
        <tissue evidence="3">Young leaves</tissue>
    </source>
</reference>
<gene>
    <name evidence="3" type="primary">LOC113850768</name>
</gene>
<accession>A0A8B8K270</accession>
<keyword evidence="2" id="KW-1185">Reference proteome</keyword>